<keyword evidence="1" id="KW-0812">Transmembrane</keyword>
<dbReference type="Proteomes" id="UP000244855">
    <property type="component" value="Unassembled WGS sequence"/>
</dbReference>
<dbReference type="EMBL" id="KZ805396">
    <property type="protein sequence ID" value="PVH99232.1"/>
    <property type="molecule type" value="Genomic_DNA"/>
</dbReference>
<feature type="transmembrane region" description="Helical" evidence="1">
    <location>
        <begin position="6"/>
        <end position="24"/>
    </location>
</feature>
<sequence length="53" mass="6182">MTIKYAWLVAWVILLMGDCVLLPYNTACLEQAQRISIRNSQYSYIERNEETGI</sequence>
<organism evidence="2 3">
    <name type="scientific">Periconia macrospinosa</name>
    <dbReference type="NCBI Taxonomy" id="97972"/>
    <lineage>
        <taxon>Eukaryota</taxon>
        <taxon>Fungi</taxon>
        <taxon>Dikarya</taxon>
        <taxon>Ascomycota</taxon>
        <taxon>Pezizomycotina</taxon>
        <taxon>Dothideomycetes</taxon>
        <taxon>Pleosporomycetidae</taxon>
        <taxon>Pleosporales</taxon>
        <taxon>Massarineae</taxon>
        <taxon>Periconiaceae</taxon>
        <taxon>Periconia</taxon>
    </lineage>
</organism>
<dbReference type="AlphaFoldDB" id="A0A2V1DM22"/>
<evidence type="ECO:0000313" key="3">
    <source>
        <dbReference type="Proteomes" id="UP000244855"/>
    </source>
</evidence>
<keyword evidence="1" id="KW-1133">Transmembrane helix</keyword>
<evidence type="ECO:0000256" key="1">
    <source>
        <dbReference type="SAM" id="Phobius"/>
    </source>
</evidence>
<proteinExistence type="predicted"/>
<reference evidence="2 3" key="1">
    <citation type="journal article" date="2018" name="Sci. Rep.">
        <title>Comparative genomics provides insights into the lifestyle and reveals functional heterogeneity of dark septate endophytic fungi.</title>
        <authorList>
            <person name="Knapp D.G."/>
            <person name="Nemeth J.B."/>
            <person name="Barry K."/>
            <person name="Hainaut M."/>
            <person name="Henrissat B."/>
            <person name="Johnson J."/>
            <person name="Kuo A."/>
            <person name="Lim J.H.P."/>
            <person name="Lipzen A."/>
            <person name="Nolan M."/>
            <person name="Ohm R.A."/>
            <person name="Tamas L."/>
            <person name="Grigoriev I.V."/>
            <person name="Spatafora J.W."/>
            <person name="Nagy L.G."/>
            <person name="Kovacs G.M."/>
        </authorList>
    </citation>
    <scope>NUCLEOTIDE SEQUENCE [LARGE SCALE GENOMIC DNA]</scope>
    <source>
        <strain evidence="2 3">DSE2036</strain>
    </source>
</reference>
<name>A0A2V1DM22_9PLEO</name>
<evidence type="ECO:0000313" key="2">
    <source>
        <dbReference type="EMBL" id="PVH99232.1"/>
    </source>
</evidence>
<gene>
    <name evidence="2" type="ORF">DM02DRAFT_438170</name>
</gene>
<accession>A0A2V1DM22</accession>
<keyword evidence="3" id="KW-1185">Reference proteome</keyword>
<protein>
    <submittedName>
        <fullName evidence="2">Uncharacterized protein</fullName>
    </submittedName>
</protein>
<keyword evidence="1" id="KW-0472">Membrane</keyword>